<organism evidence="1 2">
    <name type="scientific">Lancefieldella rimae</name>
    <dbReference type="NCBI Taxonomy" id="1383"/>
    <lineage>
        <taxon>Bacteria</taxon>
        <taxon>Bacillati</taxon>
        <taxon>Actinomycetota</taxon>
        <taxon>Coriobacteriia</taxon>
        <taxon>Coriobacteriales</taxon>
        <taxon>Atopobiaceae</taxon>
        <taxon>Lancefieldella</taxon>
    </lineage>
</organism>
<dbReference type="GeneID" id="84905337"/>
<keyword evidence="2" id="KW-1185">Reference proteome</keyword>
<accession>A0ABR5Q002</accession>
<proteinExistence type="predicted"/>
<evidence type="ECO:0000313" key="2">
    <source>
        <dbReference type="Proteomes" id="UP000051927"/>
    </source>
</evidence>
<evidence type="ECO:0000313" key="1">
    <source>
        <dbReference type="EMBL" id="KRO01534.1"/>
    </source>
</evidence>
<dbReference type="EMBL" id="JQCP01000004">
    <property type="protein sequence ID" value="KRO01534.1"/>
    <property type="molecule type" value="Genomic_DNA"/>
</dbReference>
<comment type="caution">
    <text evidence="1">The sequence shown here is derived from an EMBL/GenBank/DDBJ whole genome shotgun (WGS) entry which is preliminary data.</text>
</comment>
<name>A0ABR5Q002_9ACTN</name>
<gene>
    <name evidence="1" type="ORF">IV60_GL001405</name>
</gene>
<evidence type="ECO:0008006" key="3">
    <source>
        <dbReference type="Google" id="ProtNLM"/>
    </source>
</evidence>
<dbReference type="Proteomes" id="UP000051927">
    <property type="component" value="Unassembled WGS sequence"/>
</dbReference>
<reference evidence="1 2" key="1">
    <citation type="journal article" date="2015" name="Genome Announc.">
        <title>Expanding the biotechnology potential of lactobacilli through comparative genomics of 213 strains and associated genera.</title>
        <authorList>
            <person name="Sun Z."/>
            <person name="Harris H.M."/>
            <person name="McCann A."/>
            <person name="Guo C."/>
            <person name="Argimon S."/>
            <person name="Zhang W."/>
            <person name="Yang X."/>
            <person name="Jeffery I.B."/>
            <person name="Cooney J.C."/>
            <person name="Kagawa T.F."/>
            <person name="Liu W."/>
            <person name="Song Y."/>
            <person name="Salvetti E."/>
            <person name="Wrobel A."/>
            <person name="Rasinkangas P."/>
            <person name="Parkhill J."/>
            <person name="Rea M.C."/>
            <person name="O'Sullivan O."/>
            <person name="Ritari J."/>
            <person name="Douillard F.P."/>
            <person name="Paul Ross R."/>
            <person name="Yang R."/>
            <person name="Briner A.E."/>
            <person name="Felis G.E."/>
            <person name="de Vos W.M."/>
            <person name="Barrangou R."/>
            <person name="Klaenhammer T.R."/>
            <person name="Caufield P.W."/>
            <person name="Cui Y."/>
            <person name="Zhang H."/>
            <person name="O'Toole P.W."/>
        </authorList>
    </citation>
    <scope>NUCLEOTIDE SEQUENCE [LARGE SCALE GENOMIC DNA]</scope>
    <source>
        <strain evidence="1 2">DSM 7090</strain>
    </source>
</reference>
<protein>
    <recommendedName>
        <fullName evidence="3">HK97 gp10 family phage protein</fullName>
    </recommendedName>
</protein>
<dbReference type="RefSeq" id="WP_003150116.1">
    <property type="nucleotide sequence ID" value="NZ_JQCP01000004.1"/>
</dbReference>
<sequence>MSIDVTLDADDFTAKLTDLQELRVDTAIKRTVNEVAEDLRNITPRRTGELVGSIRQSVSKSEGEVGFTSEYAPHVEYGHRQNVGQYVPKLGKRLKAPFVEGQHFFSREMEATRRVLKKRIQDLLREGGM</sequence>